<proteinExistence type="predicted"/>
<comment type="caution">
    <text evidence="1">The sequence shown here is derived from an EMBL/GenBank/DDBJ whole genome shotgun (WGS) entry which is preliminary data.</text>
</comment>
<protein>
    <submittedName>
        <fullName evidence="1">Uncharacterized protein</fullName>
    </submittedName>
</protein>
<evidence type="ECO:0000313" key="2">
    <source>
        <dbReference type="Proteomes" id="UP001589667"/>
    </source>
</evidence>
<dbReference type="Proteomes" id="UP001589667">
    <property type="component" value="Unassembled WGS sequence"/>
</dbReference>
<organism evidence="1 2">
    <name type="scientific">Agromyces lapidis</name>
    <dbReference type="NCBI Taxonomy" id="279574"/>
    <lineage>
        <taxon>Bacteria</taxon>
        <taxon>Bacillati</taxon>
        <taxon>Actinomycetota</taxon>
        <taxon>Actinomycetes</taxon>
        <taxon>Micrococcales</taxon>
        <taxon>Microbacteriaceae</taxon>
        <taxon>Agromyces</taxon>
    </lineage>
</organism>
<accession>A0ABV5SPA8</accession>
<keyword evidence="2" id="KW-1185">Reference proteome</keyword>
<reference evidence="1 2" key="1">
    <citation type="submission" date="2024-09" db="EMBL/GenBank/DDBJ databases">
        <authorList>
            <person name="Sun Q."/>
            <person name="Mori K."/>
        </authorList>
    </citation>
    <scope>NUCLEOTIDE SEQUENCE [LARGE SCALE GENOMIC DNA]</scope>
    <source>
        <strain evidence="1 2">JCM 14321</strain>
    </source>
</reference>
<dbReference type="RefSeq" id="WP_157423105.1">
    <property type="nucleotide sequence ID" value="NZ_BAAANI010000006.1"/>
</dbReference>
<gene>
    <name evidence="1" type="ORF">ACFFQV_04310</name>
</gene>
<evidence type="ECO:0000313" key="1">
    <source>
        <dbReference type="EMBL" id="MFB9641512.1"/>
    </source>
</evidence>
<dbReference type="EMBL" id="JBHMBL010000001">
    <property type="protein sequence ID" value="MFB9641512.1"/>
    <property type="molecule type" value="Genomic_DNA"/>
</dbReference>
<name>A0ABV5SPA8_9MICO</name>
<sequence length="79" mass="9320">MSEWPETLVEKVAIAIFQWDIEEHDEPKPIWTGLNDVQRDVWRSGATAALDALGLREETRDSWNPRDIERRFVTPWEDV</sequence>